<evidence type="ECO:0000313" key="1">
    <source>
        <dbReference type="EMBL" id="CUP28878.1"/>
    </source>
</evidence>
<reference evidence="1 2" key="1">
    <citation type="submission" date="2015-09" db="EMBL/GenBank/DDBJ databases">
        <authorList>
            <consortium name="Pathogen Informatics"/>
        </authorList>
    </citation>
    <scope>NUCLEOTIDE SEQUENCE [LARGE SCALE GENOMIC DNA]</scope>
    <source>
        <strain evidence="1 2">2789STDY5834898</strain>
    </source>
</reference>
<proteinExistence type="predicted"/>
<sequence>MQTIERIPNGTACKVHHTRNRTSLPLRNRKEKKDCGAQRCRNHFLSTAFSNIVPGFLIKDYDGEPFNILTDENYGFLLASYRKYAELMGVKAHHVPGRNIGESINQLVYDMETLLKDNVGVNIEQNQQHLYFNLWKYHQWGEYTLYYFPVKFVEALNPVLKRISISFICDMANANGIATILDGEETDMVLDWLETAEWDEPETDTRNRLATIRSYRKGKVRRLLKRVEKTSYYKNLPAAIRKYSPKDKWETTLLELMTEGVQFLFPEKPIMHYCYDPYFEEEPDYWPMGLDRQIRIAYDIYDIVTESLENQYNSERQETYDLIPVTTMKISPETDSLFRMEDDYPERFFRWADKFINHISNKEDGKE</sequence>
<name>A0A174M3Y4_BACUN</name>
<gene>
    <name evidence="1" type="ORF">ERS852510_01217</name>
</gene>
<dbReference type="EMBL" id="CZAO01000005">
    <property type="protein sequence ID" value="CUP28878.1"/>
    <property type="molecule type" value="Genomic_DNA"/>
</dbReference>
<accession>A0A174M3Y4</accession>
<protein>
    <submittedName>
        <fullName evidence="1">Uncharacterized protein</fullName>
    </submittedName>
</protein>
<dbReference type="Proteomes" id="UP000095766">
    <property type="component" value="Unassembled WGS sequence"/>
</dbReference>
<evidence type="ECO:0000313" key="2">
    <source>
        <dbReference type="Proteomes" id="UP000095766"/>
    </source>
</evidence>
<dbReference type="AlphaFoldDB" id="A0A174M3Y4"/>
<organism evidence="1 2">
    <name type="scientific">Bacteroides uniformis</name>
    <dbReference type="NCBI Taxonomy" id="820"/>
    <lineage>
        <taxon>Bacteria</taxon>
        <taxon>Pseudomonadati</taxon>
        <taxon>Bacteroidota</taxon>
        <taxon>Bacteroidia</taxon>
        <taxon>Bacteroidales</taxon>
        <taxon>Bacteroidaceae</taxon>
        <taxon>Bacteroides</taxon>
    </lineage>
</organism>